<organism evidence="2 3">
    <name type="scientific">Epichloe bromicola</name>
    <dbReference type="NCBI Taxonomy" id="79588"/>
    <lineage>
        <taxon>Eukaryota</taxon>
        <taxon>Fungi</taxon>
        <taxon>Dikarya</taxon>
        <taxon>Ascomycota</taxon>
        <taxon>Pezizomycotina</taxon>
        <taxon>Sordariomycetes</taxon>
        <taxon>Hypocreomycetidae</taxon>
        <taxon>Hypocreales</taxon>
        <taxon>Clavicipitaceae</taxon>
        <taxon>Epichloe</taxon>
    </lineage>
</organism>
<protein>
    <recommendedName>
        <fullName evidence="4">RNA helicase HEL117</fullName>
    </recommendedName>
</protein>
<feature type="compositionally biased region" description="Basic and acidic residues" evidence="1">
    <location>
        <begin position="1"/>
        <end position="17"/>
    </location>
</feature>
<dbReference type="PANTHER" id="PTHR34117">
    <property type="entry name" value="STYLE CELL-CYCLE INHIBITOR 1"/>
    <property type="match status" value="1"/>
</dbReference>
<evidence type="ECO:0008006" key="4">
    <source>
        <dbReference type="Google" id="ProtNLM"/>
    </source>
</evidence>
<name>A0ABQ0CE25_9HYPO</name>
<gene>
    <name evidence="2" type="primary">g156</name>
    <name evidence="2" type="ORF">EsDP_00000156</name>
</gene>
<dbReference type="EMBL" id="BAAFGZ010000003">
    <property type="protein sequence ID" value="GAB0131695.1"/>
    <property type="molecule type" value="Genomic_DNA"/>
</dbReference>
<evidence type="ECO:0000313" key="3">
    <source>
        <dbReference type="Proteomes" id="UP001562357"/>
    </source>
</evidence>
<feature type="compositionally biased region" description="Basic and acidic residues" evidence="1">
    <location>
        <begin position="189"/>
        <end position="255"/>
    </location>
</feature>
<feature type="compositionally biased region" description="Basic residues" evidence="1">
    <location>
        <begin position="30"/>
        <end position="45"/>
    </location>
</feature>
<evidence type="ECO:0000256" key="1">
    <source>
        <dbReference type="SAM" id="MobiDB-lite"/>
    </source>
</evidence>
<feature type="region of interest" description="Disordered" evidence="1">
    <location>
        <begin position="1"/>
        <end position="57"/>
    </location>
</feature>
<dbReference type="PANTHER" id="PTHR34117:SF1">
    <property type="entry name" value="STYLE CELL-CYCLE INHIBITOR 1"/>
    <property type="match status" value="1"/>
</dbReference>
<proteinExistence type="predicted"/>
<evidence type="ECO:0000313" key="2">
    <source>
        <dbReference type="EMBL" id="GAB0131695.1"/>
    </source>
</evidence>
<feature type="compositionally biased region" description="Low complexity" evidence="1">
    <location>
        <begin position="20"/>
        <end position="29"/>
    </location>
</feature>
<sequence length="330" mass="38183">MPEARADDSHPHDDARGRSRSQSQSQSSGRRARRSHHRRRPHKSRGAGDKGRPLLPFSARALTKSDLRAFEPLFAHYLELQKQRDLGDMDEREARGRWKSFAGKWNRNELAEGWYDPDMFARCASEYCARPETRGDSGDPGEGGDGDGDGDGDEDEDDYGPTLPGVGGEDGPRVRRRMGARSATAADLSLRDELAREKREDERERLRHARREDRALQKRRLEELVPRAEPGTRERRLEKKKEVNEKMGQFRERSPGVEVGEAQLMGAGDELEEHRRMREREKAKKSQRQVRREEFERAKAEDMEVRRRAWREREEGTVSMLKELAKQRFG</sequence>
<comment type="caution">
    <text evidence="2">The sequence shown here is derived from an EMBL/GenBank/DDBJ whole genome shotgun (WGS) entry which is preliminary data.</text>
</comment>
<reference evidence="3" key="1">
    <citation type="submission" date="2024-06" db="EMBL/GenBank/DDBJ databases">
        <title>Draft Genome Sequences of Epichloe bromicola Strains Isolated from Elymus ciliaris.</title>
        <authorList>
            <consortium name="Epichloe bromicola genome sequencing consortium"/>
            <person name="Miura A."/>
            <person name="Imano S."/>
            <person name="Ashida A."/>
            <person name="Sato I."/>
            <person name="Chiba S."/>
            <person name="Tanaka A."/>
            <person name="Camagna M."/>
            <person name="Takemoto D."/>
        </authorList>
    </citation>
    <scope>NUCLEOTIDE SEQUENCE [LARGE SCALE GENOMIC DNA]</scope>
    <source>
        <strain evidence="3">DP</strain>
    </source>
</reference>
<keyword evidence="3" id="KW-1185">Reference proteome</keyword>
<feature type="compositionally biased region" description="Basic and acidic residues" evidence="1">
    <location>
        <begin position="272"/>
        <end position="296"/>
    </location>
</feature>
<feature type="compositionally biased region" description="Acidic residues" evidence="1">
    <location>
        <begin position="142"/>
        <end position="159"/>
    </location>
</feature>
<accession>A0ABQ0CE25</accession>
<feature type="region of interest" description="Disordered" evidence="1">
    <location>
        <begin position="130"/>
        <end position="296"/>
    </location>
</feature>
<dbReference type="InterPro" id="IPR044688">
    <property type="entry name" value="SCI-1-like"/>
</dbReference>
<dbReference type="Proteomes" id="UP001562357">
    <property type="component" value="Unassembled WGS sequence"/>
</dbReference>